<organism evidence="2 3">
    <name type="scientific">Candidatus Bacteroides merdavium</name>
    <dbReference type="NCBI Taxonomy" id="2838472"/>
    <lineage>
        <taxon>Bacteria</taxon>
        <taxon>Pseudomonadati</taxon>
        <taxon>Bacteroidota</taxon>
        <taxon>Bacteroidia</taxon>
        <taxon>Bacteroidales</taxon>
        <taxon>Bacteroidaceae</taxon>
        <taxon>Bacteroides</taxon>
    </lineage>
</organism>
<keyword evidence="1" id="KW-1133">Transmembrane helix</keyword>
<accession>A0A9D2H0S2</accession>
<dbReference type="Proteomes" id="UP000824108">
    <property type="component" value="Unassembled WGS sequence"/>
</dbReference>
<sequence>MNLNPFVYSYKHYPNSKLATNVNNFCSAIQRLFIVFATIIILVVIFDDVSNWGEALCGAGVMLLLWIIIRYNKNKWSDKIATKQDAIDNPNNTEEK</sequence>
<feature type="transmembrane region" description="Helical" evidence="1">
    <location>
        <begin position="21"/>
        <end position="46"/>
    </location>
</feature>
<dbReference type="EMBL" id="DXAV01000084">
    <property type="protein sequence ID" value="HIZ92501.1"/>
    <property type="molecule type" value="Genomic_DNA"/>
</dbReference>
<name>A0A9D2H0S2_9BACE</name>
<reference evidence="2" key="2">
    <citation type="submission" date="2021-04" db="EMBL/GenBank/DDBJ databases">
        <authorList>
            <person name="Gilroy R."/>
        </authorList>
    </citation>
    <scope>NUCLEOTIDE SEQUENCE</scope>
    <source>
        <strain evidence="2">CHK118-2852</strain>
    </source>
</reference>
<reference evidence="2" key="1">
    <citation type="journal article" date="2021" name="PeerJ">
        <title>Extensive microbial diversity within the chicken gut microbiome revealed by metagenomics and culture.</title>
        <authorList>
            <person name="Gilroy R."/>
            <person name="Ravi A."/>
            <person name="Getino M."/>
            <person name="Pursley I."/>
            <person name="Horton D.L."/>
            <person name="Alikhan N.F."/>
            <person name="Baker D."/>
            <person name="Gharbi K."/>
            <person name="Hall N."/>
            <person name="Watson M."/>
            <person name="Adriaenssens E.M."/>
            <person name="Foster-Nyarko E."/>
            <person name="Jarju S."/>
            <person name="Secka A."/>
            <person name="Antonio M."/>
            <person name="Oren A."/>
            <person name="Chaudhuri R.R."/>
            <person name="La Ragione R."/>
            <person name="Hildebrand F."/>
            <person name="Pallen M.J."/>
        </authorList>
    </citation>
    <scope>NUCLEOTIDE SEQUENCE</scope>
    <source>
        <strain evidence="2">CHK118-2852</strain>
    </source>
</reference>
<evidence type="ECO:0000256" key="1">
    <source>
        <dbReference type="SAM" id="Phobius"/>
    </source>
</evidence>
<gene>
    <name evidence="2" type="ORF">H9807_10370</name>
</gene>
<evidence type="ECO:0000313" key="2">
    <source>
        <dbReference type="EMBL" id="HIZ92501.1"/>
    </source>
</evidence>
<protein>
    <submittedName>
        <fullName evidence="2">Uncharacterized protein</fullName>
    </submittedName>
</protein>
<evidence type="ECO:0000313" key="3">
    <source>
        <dbReference type="Proteomes" id="UP000824108"/>
    </source>
</evidence>
<proteinExistence type="predicted"/>
<keyword evidence="1" id="KW-0472">Membrane</keyword>
<keyword evidence="1" id="KW-0812">Transmembrane</keyword>
<feature type="transmembrane region" description="Helical" evidence="1">
    <location>
        <begin position="52"/>
        <end position="69"/>
    </location>
</feature>
<comment type="caution">
    <text evidence="2">The sequence shown here is derived from an EMBL/GenBank/DDBJ whole genome shotgun (WGS) entry which is preliminary data.</text>
</comment>
<dbReference type="AlphaFoldDB" id="A0A9D2H0S2"/>